<evidence type="ECO:0000256" key="9">
    <source>
        <dbReference type="SAM" id="Phobius"/>
    </source>
</evidence>
<dbReference type="SMART" id="SM00387">
    <property type="entry name" value="HATPase_c"/>
    <property type="match status" value="1"/>
</dbReference>
<dbReference type="SUPFAM" id="SSF158472">
    <property type="entry name" value="HAMP domain-like"/>
    <property type="match status" value="1"/>
</dbReference>
<dbReference type="SUPFAM" id="SSF55874">
    <property type="entry name" value="ATPase domain of HSP90 chaperone/DNA topoisomerase II/histidine kinase"/>
    <property type="match status" value="1"/>
</dbReference>
<feature type="coiled-coil region" evidence="8">
    <location>
        <begin position="248"/>
        <end position="275"/>
    </location>
</feature>
<evidence type="ECO:0000256" key="2">
    <source>
        <dbReference type="ARBA" id="ARBA00004370"/>
    </source>
</evidence>
<sequence length="509" mass="57957">MKKHYLRGRFALLFAGVFFVLIVIMLVGDNFFLERFYEKRKEKVLQNAYQEIDRYLQLSGGFSAAFPEEEGTNGEAQTSAMRYVSRLTETENISVIIMDNNSSRSYTSSANPTMLLQRLSSYILGKDGEKRKSLYKGDNYTIIKTRGRGEEGGYMESWGYFSDNSSSFIMSMPLSSLSEAVSVFNSFLLFLGGMTMALGVIIVYIASYEVTKPIQELAQLSLKMSRLDFSARFQGDNTDEINTLGNSMNILSERLEETICDLKKANNELQSDIENKTLIDKRRQEFVANVSHELKTPIALIMGYAEGLSEGLCEDSESRTYYSNVILDEAKRMNHMVKDLMNLSAIEQGKDLPDFTLLDFPKLLQGVIANMDILLKQEGIQLEVDIPKELYLYGDEFKIEEVLMNYLQNAIHHVTEPKQIGIYTEYRGKNLVEVHVRNTGNPIPKEDLPHIFEKFYKVDKAHTRAYGGSGLGLSIVKAIMDSHHQECGVKNTLTGVDFWFTLERREKLF</sequence>
<gene>
    <name evidence="12" type="ORF">HMPREF9624_00911</name>
</gene>
<keyword evidence="4" id="KW-0597">Phosphoprotein</keyword>
<evidence type="ECO:0000256" key="1">
    <source>
        <dbReference type="ARBA" id="ARBA00000085"/>
    </source>
</evidence>
<evidence type="ECO:0000256" key="3">
    <source>
        <dbReference type="ARBA" id="ARBA00012438"/>
    </source>
</evidence>
<feature type="transmembrane region" description="Helical" evidence="9">
    <location>
        <begin position="180"/>
        <end position="206"/>
    </location>
</feature>
<keyword evidence="13" id="KW-1185">Reference proteome</keyword>
<evidence type="ECO:0000256" key="5">
    <source>
        <dbReference type="ARBA" id="ARBA00022679"/>
    </source>
</evidence>
<dbReference type="SMART" id="SM00388">
    <property type="entry name" value="HisKA"/>
    <property type="match status" value="1"/>
</dbReference>
<evidence type="ECO:0000313" key="13">
    <source>
        <dbReference type="Proteomes" id="UP000003527"/>
    </source>
</evidence>
<dbReference type="Pfam" id="PF02518">
    <property type="entry name" value="HATPase_c"/>
    <property type="match status" value="1"/>
</dbReference>
<dbReference type="CDD" id="cd06225">
    <property type="entry name" value="HAMP"/>
    <property type="match status" value="1"/>
</dbReference>
<evidence type="ECO:0000256" key="4">
    <source>
        <dbReference type="ARBA" id="ARBA00022553"/>
    </source>
</evidence>
<dbReference type="Gene3D" id="6.10.340.10">
    <property type="match status" value="1"/>
</dbReference>
<dbReference type="InterPro" id="IPR003660">
    <property type="entry name" value="HAMP_dom"/>
</dbReference>
<evidence type="ECO:0000259" key="10">
    <source>
        <dbReference type="PROSITE" id="PS50109"/>
    </source>
</evidence>
<dbReference type="GO" id="GO:0000155">
    <property type="term" value="F:phosphorelay sensor kinase activity"/>
    <property type="evidence" value="ECO:0007669"/>
    <property type="project" value="InterPro"/>
</dbReference>
<keyword evidence="8" id="KW-0175">Coiled coil</keyword>
<dbReference type="SMART" id="SM00304">
    <property type="entry name" value="HAMP"/>
    <property type="match status" value="1"/>
</dbReference>
<dbReference type="InterPro" id="IPR004358">
    <property type="entry name" value="Sig_transdc_His_kin-like_C"/>
</dbReference>
<dbReference type="PATRIC" id="fig|796944.3.peg.1642"/>
<dbReference type="InterPro" id="IPR003661">
    <property type="entry name" value="HisK_dim/P_dom"/>
</dbReference>
<dbReference type="Gene3D" id="3.30.565.10">
    <property type="entry name" value="Histidine kinase-like ATPase, C-terminal domain"/>
    <property type="match status" value="1"/>
</dbReference>
<dbReference type="PROSITE" id="PS50885">
    <property type="entry name" value="HAMP"/>
    <property type="match status" value="1"/>
</dbReference>
<feature type="domain" description="Histidine kinase" evidence="10">
    <location>
        <begin position="289"/>
        <end position="506"/>
    </location>
</feature>
<dbReference type="EMBL" id="AFZD01000017">
    <property type="protein sequence ID" value="EHL11578.1"/>
    <property type="molecule type" value="Genomic_DNA"/>
</dbReference>
<dbReference type="EC" id="2.7.13.3" evidence="3"/>
<dbReference type="Pfam" id="PF00672">
    <property type="entry name" value="HAMP"/>
    <property type="match status" value="1"/>
</dbReference>
<keyword evidence="6" id="KW-0418">Kinase</keyword>
<comment type="caution">
    <text evidence="12">The sequence shown here is derived from an EMBL/GenBank/DDBJ whole genome shotgun (WGS) entry which is preliminary data.</text>
</comment>
<dbReference type="CDD" id="cd00075">
    <property type="entry name" value="HATPase"/>
    <property type="match status" value="1"/>
</dbReference>
<organism evidence="12 13">
    <name type="scientific">Oribacterium asaccharolyticum ACB7</name>
    <dbReference type="NCBI Taxonomy" id="796944"/>
    <lineage>
        <taxon>Bacteria</taxon>
        <taxon>Bacillati</taxon>
        <taxon>Bacillota</taxon>
        <taxon>Clostridia</taxon>
        <taxon>Lachnospirales</taxon>
        <taxon>Lachnospiraceae</taxon>
        <taxon>Oribacterium</taxon>
    </lineage>
</organism>
<keyword evidence="9" id="KW-0812">Transmembrane</keyword>
<keyword evidence="7" id="KW-0902">Two-component regulatory system</keyword>
<dbReference type="CDD" id="cd00082">
    <property type="entry name" value="HisKA"/>
    <property type="match status" value="1"/>
</dbReference>
<dbReference type="PANTHER" id="PTHR45453:SF3">
    <property type="entry name" value="HISTIDINE KINASE"/>
    <property type="match status" value="1"/>
</dbReference>
<feature type="transmembrane region" description="Helical" evidence="9">
    <location>
        <begin position="12"/>
        <end position="33"/>
    </location>
</feature>
<accession>G9WVH7</accession>
<dbReference type="PRINTS" id="PR00344">
    <property type="entry name" value="BCTRLSENSOR"/>
</dbReference>
<evidence type="ECO:0000256" key="7">
    <source>
        <dbReference type="ARBA" id="ARBA00023012"/>
    </source>
</evidence>
<dbReference type="PROSITE" id="PS50109">
    <property type="entry name" value="HIS_KIN"/>
    <property type="match status" value="1"/>
</dbReference>
<evidence type="ECO:0000313" key="12">
    <source>
        <dbReference type="EMBL" id="EHL11578.1"/>
    </source>
</evidence>
<comment type="catalytic activity">
    <reaction evidence="1">
        <text>ATP + protein L-histidine = ADP + protein N-phospho-L-histidine.</text>
        <dbReference type="EC" id="2.7.13.3"/>
    </reaction>
</comment>
<dbReference type="InterPro" id="IPR036097">
    <property type="entry name" value="HisK_dim/P_sf"/>
</dbReference>
<dbReference type="GO" id="GO:0005886">
    <property type="term" value="C:plasma membrane"/>
    <property type="evidence" value="ECO:0007669"/>
    <property type="project" value="TreeGrafter"/>
</dbReference>
<dbReference type="InterPro" id="IPR050351">
    <property type="entry name" value="BphY/WalK/GraS-like"/>
</dbReference>
<protein>
    <recommendedName>
        <fullName evidence="3">histidine kinase</fullName>
        <ecNumber evidence="3">2.7.13.3</ecNumber>
    </recommendedName>
</protein>
<dbReference type="InterPro" id="IPR036890">
    <property type="entry name" value="HATPase_C_sf"/>
</dbReference>
<dbReference type="Gene3D" id="1.10.287.130">
    <property type="match status" value="1"/>
</dbReference>
<proteinExistence type="predicted"/>
<keyword evidence="5" id="KW-0808">Transferase</keyword>
<dbReference type="RefSeq" id="WP_009428519.1">
    <property type="nucleotide sequence ID" value="NZ_JH414504.1"/>
</dbReference>
<dbReference type="SUPFAM" id="SSF47384">
    <property type="entry name" value="Homodimeric domain of signal transducing histidine kinase"/>
    <property type="match status" value="1"/>
</dbReference>
<evidence type="ECO:0000256" key="6">
    <source>
        <dbReference type="ARBA" id="ARBA00022777"/>
    </source>
</evidence>
<dbReference type="InterPro" id="IPR005467">
    <property type="entry name" value="His_kinase_dom"/>
</dbReference>
<dbReference type="GO" id="GO:0004721">
    <property type="term" value="F:phosphoprotein phosphatase activity"/>
    <property type="evidence" value="ECO:0007669"/>
    <property type="project" value="TreeGrafter"/>
</dbReference>
<dbReference type="GO" id="GO:0016036">
    <property type="term" value="P:cellular response to phosphate starvation"/>
    <property type="evidence" value="ECO:0007669"/>
    <property type="project" value="TreeGrafter"/>
</dbReference>
<keyword evidence="9" id="KW-1133">Transmembrane helix</keyword>
<evidence type="ECO:0000259" key="11">
    <source>
        <dbReference type="PROSITE" id="PS50885"/>
    </source>
</evidence>
<keyword evidence="9" id="KW-0472">Membrane</keyword>
<evidence type="ECO:0000256" key="8">
    <source>
        <dbReference type="SAM" id="Coils"/>
    </source>
</evidence>
<name>G9WVH7_9FIRM</name>
<reference evidence="12 13" key="1">
    <citation type="submission" date="2011-08" db="EMBL/GenBank/DDBJ databases">
        <title>The Genome Sequence of Oribacterium sp. ACB7.</title>
        <authorList>
            <consortium name="The Broad Institute Genome Sequencing Platform"/>
            <person name="Earl A."/>
            <person name="Ward D."/>
            <person name="Feldgarden M."/>
            <person name="Gevers D."/>
            <person name="Sizova M."/>
            <person name="Hazen A."/>
            <person name="Epstein S."/>
            <person name="Young S.K."/>
            <person name="Zeng Q."/>
            <person name="Gargeya S."/>
            <person name="Fitzgerald M."/>
            <person name="Haas B."/>
            <person name="Abouelleil A."/>
            <person name="Alvarado L."/>
            <person name="Arachchi H.M."/>
            <person name="Berlin A."/>
            <person name="Brown A."/>
            <person name="Chapman S.B."/>
            <person name="Chen Z."/>
            <person name="Dunbar C."/>
            <person name="Freedman E."/>
            <person name="Gearin G."/>
            <person name="Gellesch M."/>
            <person name="Goldberg J."/>
            <person name="Griggs A."/>
            <person name="Gujja S."/>
            <person name="Heiman D."/>
            <person name="Howarth C."/>
            <person name="Larson L."/>
            <person name="Lui A."/>
            <person name="MacDonald P.J.P."/>
            <person name="Montmayeur A."/>
            <person name="Murphy C."/>
            <person name="Neiman D."/>
            <person name="Pearson M."/>
            <person name="Priest M."/>
            <person name="Roberts A."/>
            <person name="Saif S."/>
            <person name="Shea T."/>
            <person name="Shenoy N."/>
            <person name="Sisk P."/>
            <person name="Stolte C."/>
            <person name="Sykes S."/>
            <person name="Wortman J."/>
            <person name="Nusbaum C."/>
            <person name="Birren B."/>
        </authorList>
    </citation>
    <scope>NUCLEOTIDE SEQUENCE [LARGE SCALE GENOMIC DNA]</scope>
    <source>
        <strain evidence="12 13">ACB7</strain>
    </source>
</reference>
<dbReference type="Proteomes" id="UP000003527">
    <property type="component" value="Unassembled WGS sequence"/>
</dbReference>
<feature type="domain" description="HAMP" evidence="11">
    <location>
        <begin position="208"/>
        <end position="260"/>
    </location>
</feature>
<dbReference type="AlphaFoldDB" id="G9WVH7"/>
<comment type="subcellular location">
    <subcellularLocation>
        <location evidence="2">Membrane</location>
    </subcellularLocation>
</comment>
<dbReference type="HOGENOM" id="CLU_000445_89_6_9"/>
<dbReference type="InterPro" id="IPR003594">
    <property type="entry name" value="HATPase_dom"/>
</dbReference>
<dbReference type="PANTHER" id="PTHR45453">
    <property type="entry name" value="PHOSPHATE REGULON SENSOR PROTEIN PHOR"/>
    <property type="match status" value="1"/>
</dbReference>
<dbReference type="Pfam" id="PF00512">
    <property type="entry name" value="HisKA"/>
    <property type="match status" value="1"/>
</dbReference>
<dbReference type="FunFam" id="1.10.287.130:FF:000001">
    <property type="entry name" value="Two-component sensor histidine kinase"/>
    <property type="match status" value="1"/>
</dbReference>